<dbReference type="OrthoDB" id="3884299at2759"/>
<reference evidence="1" key="1">
    <citation type="journal article" date="2020" name="Stud. Mycol.">
        <title>101 Dothideomycetes genomes: a test case for predicting lifestyles and emergence of pathogens.</title>
        <authorList>
            <person name="Haridas S."/>
            <person name="Albert R."/>
            <person name="Binder M."/>
            <person name="Bloem J."/>
            <person name="Labutti K."/>
            <person name="Salamov A."/>
            <person name="Andreopoulos B."/>
            <person name="Baker S."/>
            <person name="Barry K."/>
            <person name="Bills G."/>
            <person name="Bluhm B."/>
            <person name="Cannon C."/>
            <person name="Castanera R."/>
            <person name="Culley D."/>
            <person name="Daum C."/>
            <person name="Ezra D."/>
            <person name="Gonzalez J."/>
            <person name="Henrissat B."/>
            <person name="Kuo A."/>
            <person name="Liang C."/>
            <person name="Lipzen A."/>
            <person name="Lutzoni F."/>
            <person name="Magnuson J."/>
            <person name="Mondo S."/>
            <person name="Nolan M."/>
            <person name="Ohm R."/>
            <person name="Pangilinan J."/>
            <person name="Park H.-J."/>
            <person name="Ramirez L."/>
            <person name="Alfaro M."/>
            <person name="Sun H."/>
            <person name="Tritt A."/>
            <person name="Yoshinaga Y."/>
            <person name="Zwiers L.-H."/>
            <person name="Turgeon B."/>
            <person name="Goodwin S."/>
            <person name="Spatafora J."/>
            <person name="Crous P."/>
            <person name="Grigoriev I."/>
        </authorList>
    </citation>
    <scope>NUCLEOTIDE SEQUENCE</scope>
    <source>
        <strain evidence="1">ATCC 36951</strain>
    </source>
</reference>
<dbReference type="AlphaFoldDB" id="A0A6A6CID7"/>
<name>A0A6A6CID7_ZASCE</name>
<protein>
    <submittedName>
        <fullName evidence="1">Uncharacterized protein</fullName>
    </submittedName>
</protein>
<gene>
    <name evidence="1" type="ORF">M409DRAFT_23678</name>
</gene>
<keyword evidence="2" id="KW-1185">Reference proteome</keyword>
<evidence type="ECO:0000313" key="1">
    <source>
        <dbReference type="EMBL" id="KAF2165948.1"/>
    </source>
</evidence>
<dbReference type="Proteomes" id="UP000799537">
    <property type="component" value="Unassembled WGS sequence"/>
</dbReference>
<proteinExistence type="predicted"/>
<dbReference type="EMBL" id="ML993598">
    <property type="protein sequence ID" value="KAF2165948.1"/>
    <property type="molecule type" value="Genomic_DNA"/>
</dbReference>
<accession>A0A6A6CID7</accession>
<sequence>MAGPQLRRQDFRLHDYCSHEQHSGFLQREVLSGLVPSNLNNDVHPVFDRTRFSMAFDYDKLKPTLMLASHFLETALPIFHSILCGRLSRIGQVGKAKTDCYSFPDPLTNLTDCQKTATYRRIEAFSIPLRFYLETTGNATWHGLPAPDKNSCDTLSTGLAGCAPKIWISGSNLYDPLVEALAAEDDIVQQQYWSFKLAITLVHELSHAAVFAATTDAIDKYEYFLGDHGKSTEMGFETEAWLFGGVTPNHSVETDCGTYQCAETGKISEFNYMITAHEYHCPLKAKSYQQSSVPYLLREKDGKKTAATFWNTSFLHIHQMFQDAFWKDVVPFQGRKALFFERHTSLQYGRDAQNEVASLWSHAVDSIAIPHGYYADRRGLIRWKVGETNEVDLSNLSIRGEKMFAAEMGNAKRKPTEDLATKTGEVWRTLLTKVREKFFDHG</sequence>
<organism evidence="1 2">
    <name type="scientific">Zasmidium cellare ATCC 36951</name>
    <dbReference type="NCBI Taxonomy" id="1080233"/>
    <lineage>
        <taxon>Eukaryota</taxon>
        <taxon>Fungi</taxon>
        <taxon>Dikarya</taxon>
        <taxon>Ascomycota</taxon>
        <taxon>Pezizomycotina</taxon>
        <taxon>Dothideomycetes</taxon>
        <taxon>Dothideomycetidae</taxon>
        <taxon>Mycosphaerellales</taxon>
        <taxon>Mycosphaerellaceae</taxon>
        <taxon>Zasmidium</taxon>
    </lineage>
</organism>
<dbReference type="GeneID" id="54560166"/>
<dbReference type="RefSeq" id="XP_033666837.1">
    <property type="nucleotide sequence ID" value="XM_033806894.1"/>
</dbReference>
<evidence type="ECO:0000313" key="2">
    <source>
        <dbReference type="Proteomes" id="UP000799537"/>
    </source>
</evidence>